<dbReference type="InterPro" id="IPR030678">
    <property type="entry name" value="Peptide/Ni-bd"/>
</dbReference>
<keyword evidence="1" id="KW-0732">Signal</keyword>
<dbReference type="PANTHER" id="PTHR30290:SF81">
    <property type="entry name" value="OLIGOPEPTIDE-BINDING PROTEIN OPPA"/>
    <property type="match status" value="1"/>
</dbReference>
<dbReference type="PANTHER" id="PTHR30290">
    <property type="entry name" value="PERIPLASMIC BINDING COMPONENT OF ABC TRANSPORTER"/>
    <property type="match status" value="1"/>
</dbReference>
<dbReference type="AlphaFoldDB" id="A0A395W9U8"/>
<dbReference type="GO" id="GO:1904680">
    <property type="term" value="F:peptide transmembrane transporter activity"/>
    <property type="evidence" value="ECO:0007669"/>
    <property type="project" value="TreeGrafter"/>
</dbReference>
<dbReference type="Proteomes" id="UP000265489">
    <property type="component" value="Unassembled WGS sequence"/>
</dbReference>
<protein>
    <submittedName>
        <fullName evidence="3">ABC transporter substrate-binding protein</fullName>
    </submittedName>
</protein>
<evidence type="ECO:0000259" key="2">
    <source>
        <dbReference type="Pfam" id="PF00496"/>
    </source>
</evidence>
<dbReference type="GO" id="GO:0015833">
    <property type="term" value="P:peptide transport"/>
    <property type="evidence" value="ECO:0007669"/>
    <property type="project" value="TreeGrafter"/>
</dbReference>
<evidence type="ECO:0000313" key="3">
    <source>
        <dbReference type="EMBL" id="RGU90511.1"/>
    </source>
</evidence>
<evidence type="ECO:0000256" key="1">
    <source>
        <dbReference type="SAM" id="SignalP"/>
    </source>
</evidence>
<proteinExistence type="predicted"/>
<dbReference type="Gene3D" id="3.90.76.10">
    <property type="entry name" value="Dipeptide-binding Protein, Domain 1"/>
    <property type="match status" value="1"/>
</dbReference>
<comment type="caution">
    <text evidence="3">The sequence shown here is derived from an EMBL/GenBank/DDBJ whole genome shotgun (WGS) entry which is preliminary data.</text>
</comment>
<feature type="signal peptide" evidence="1">
    <location>
        <begin position="1"/>
        <end position="21"/>
    </location>
</feature>
<gene>
    <name evidence="3" type="ORF">DWW32_08805</name>
</gene>
<dbReference type="GO" id="GO:0043190">
    <property type="term" value="C:ATP-binding cassette (ABC) transporter complex"/>
    <property type="evidence" value="ECO:0007669"/>
    <property type="project" value="InterPro"/>
</dbReference>
<dbReference type="SUPFAM" id="SSF53850">
    <property type="entry name" value="Periplasmic binding protein-like II"/>
    <property type="match status" value="1"/>
</dbReference>
<feature type="chain" id="PRO_5039126045" evidence="1">
    <location>
        <begin position="22"/>
        <end position="570"/>
    </location>
</feature>
<feature type="domain" description="Solute-binding protein family 5" evidence="2">
    <location>
        <begin position="74"/>
        <end position="479"/>
    </location>
</feature>
<dbReference type="GO" id="GO:0042597">
    <property type="term" value="C:periplasmic space"/>
    <property type="evidence" value="ECO:0007669"/>
    <property type="project" value="UniProtKB-ARBA"/>
</dbReference>
<dbReference type="CDD" id="cd00995">
    <property type="entry name" value="PBP2_NikA_DppA_OppA_like"/>
    <property type="match status" value="1"/>
</dbReference>
<dbReference type="InterPro" id="IPR039424">
    <property type="entry name" value="SBP_5"/>
</dbReference>
<name>A0A395W9U8_9FIRM</name>
<dbReference type="RefSeq" id="WP_118325518.1">
    <property type="nucleotide sequence ID" value="NZ_JAQCRR010000008.1"/>
</dbReference>
<dbReference type="Gene3D" id="3.40.190.10">
    <property type="entry name" value="Periplasmic binding protein-like II"/>
    <property type="match status" value="1"/>
</dbReference>
<dbReference type="GeneID" id="66580090"/>
<evidence type="ECO:0000313" key="4">
    <source>
        <dbReference type="Proteomes" id="UP000265489"/>
    </source>
</evidence>
<dbReference type="EMBL" id="QRYQ01000017">
    <property type="protein sequence ID" value="RGU90511.1"/>
    <property type="molecule type" value="Genomic_DNA"/>
</dbReference>
<organism evidence="3 4">
    <name type="scientific">Holdemanella biformis</name>
    <dbReference type="NCBI Taxonomy" id="1735"/>
    <lineage>
        <taxon>Bacteria</taxon>
        <taxon>Bacillati</taxon>
        <taxon>Bacillota</taxon>
        <taxon>Erysipelotrichia</taxon>
        <taxon>Erysipelotrichales</taxon>
        <taxon>Erysipelotrichaceae</taxon>
        <taxon>Holdemanella</taxon>
    </lineage>
</organism>
<dbReference type="InterPro" id="IPR000914">
    <property type="entry name" value="SBP_5_dom"/>
</dbReference>
<dbReference type="PIRSF" id="PIRSF002741">
    <property type="entry name" value="MppA"/>
    <property type="match status" value="1"/>
</dbReference>
<dbReference type="PROSITE" id="PS51257">
    <property type="entry name" value="PROKAR_LIPOPROTEIN"/>
    <property type="match status" value="1"/>
</dbReference>
<dbReference type="Gene3D" id="3.10.105.10">
    <property type="entry name" value="Dipeptide-binding Protein, Domain 3"/>
    <property type="match status" value="1"/>
</dbReference>
<dbReference type="Pfam" id="PF00496">
    <property type="entry name" value="SBP_bac_5"/>
    <property type="match status" value="1"/>
</dbReference>
<accession>A0A395W9U8</accession>
<sequence>MNKQRIVAGLASVAMASTLVACSGGSGSNAKTLTVSVNQSLTGQFTPQYASSTYDQYVVNLCYESMLKYNADNELEPELAKDLPEVSADGLTLTYKLEKGHKFSDGTEVTSKDVKFTFATLADPNYAGPNGGGLENLVGYKEYNSGAAKELTGIETPDDYTVVFHLVSPQIDAVSTFGGMGITSADRYSKYKPGKVKVVEKNQEETCGSGAYQLKKYDKASGASFVRNEEFKPEKGQYQVDQIIIKKTDVTTEVSELKKGTVDLIPDVIETNKVSEASQDKNMAFNDYTRNAVGFVAMNANNGATADKAVRQALMYATDRQGFCDSYFGWDKKASDEVKKVKGGYVPAAYWNPASENLGAVVRNEETIDGLNTYAFDMDKANQVLDEAGWVRGTDGIREKDGQKLEIKFLCSEGNSVLDFLIPMVKKTWGDLGVDLKQTTVDFSTLLSNIQDTSHDSEWNMCFLATSFTSNQDTSANDSYTNVPANMAVNNYSRINDQALVDQLTKARADADAKQSKADYVEAMKMAADDAGYMPVYAGMQFNLYNKKVDLTGTGTLRNWSQSMDTITVK</sequence>
<reference evidence="3 4" key="1">
    <citation type="submission" date="2018-08" db="EMBL/GenBank/DDBJ databases">
        <title>A genome reference for cultivated species of the human gut microbiota.</title>
        <authorList>
            <person name="Zou Y."/>
            <person name="Xue W."/>
            <person name="Luo G."/>
        </authorList>
    </citation>
    <scope>NUCLEOTIDE SEQUENCE [LARGE SCALE GENOMIC DNA]</scope>
    <source>
        <strain evidence="3 4">AF15-20</strain>
    </source>
</reference>